<evidence type="ECO:0000313" key="1">
    <source>
        <dbReference type="EMBL" id="OQP60460.1"/>
    </source>
</evidence>
<dbReference type="AlphaFoldDB" id="A0A1V9FQ53"/>
<accession>A0A1V9FQ53</accession>
<reference evidence="1 2" key="1">
    <citation type="submission" date="2016-03" db="EMBL/GenBank/DDBJ databases">
        <title>Niastella vici sp. nov., isolated from farmland soil.</title>
        <authorList>
            <person name="Chen L."/>
            <person name="Wang D."/>
            <person name="Yang S."/>
            <person name="Wang G."/>
        </authorList>
    </citation>
    <scope>NUCLEOTIDE SEQUENCE [LARGE SCALE GENOMIC DNA]</scope>
    <source>
        <strain evidence="1 2">DJ57</strain>
    </source>
</reference>
<protein>
    <submittedName>
        <fullName evidence="1">Uncharacterized protein</fullName>
    </submittedName>
</protein>
<comment type="caution">
    <text evidence="1">The sequence shown here is derived from an EMBL/GenBank/DDBJ whole genome shotgun (WGS) entry which is preliminary data.</text>
</comment>
<dbReference type="STRING" id="1703345.A3860_33610"/>
<gene>
    <name evidence="1" type="ORF">A3860_33610</name>
</gene>
<organism evidence="1 2">
    <name type="scientific">Niastella vici</name>
    <dbReference type="NCBI Taxonomy" id="1703345"/>
    <lineage>
        <taxon>Bacteria</taxon>
        <taxon>Pseudomonadati</taxon>
        <taxon>Bacteroidota</taxon>
        <taxon>Chitinophagia</taxon>
        <taxon>Chitinophagales</taxon>
        <taxon>Chitinophagaceae</taxon>
        <taxon>Niastella</taxon>
    </lineage>
</organism>
<name>A0A1V9FQ53_9BACT</name>
<sequence length="63" mass="7187">MVPVTRLTCETVSLCYINQIINQNIANEKYNTINNVSITAHAAVNMILADRRFTKNNLLYETN</sequence>
<dbReference type="Proteomes" id="UP000192796">
    <property type="component" value="Unassembled WGS sequence"/>
</dbReference>
<dbReference type="EMBL" id="LVYD01000063">
    <property type="protein sequence ID" value="OQP60460.1"/>
    <property type="molecule type" value="Genomic_DNA"/>
</dbReference>
<proteinExistence type="predicted"/>
<keyword evidence="2" id="KW-1185">Reference proteome</keyword>
<evidence type="ECO:0000313" key="2">
    <source>
        <dbReference type="Proteomes" id="UP000192796"/>
    </source>
</evidence>